<dbReference type="AlphaFoldDB" id="A0A2J6Q6X0"/>
<protein>
    <submittedName>
        <fullName evidence="2">Uncharacterized protein</fullName>
    </submittedName>
</protein>
<evidence type="ECO:0000313" key="2">
    <source>
        <dbReference type="EMBL" id="PMD22025.1"/>
    </source>
</evidence>
<dbReference type="EMBL" id="KZ613479">
    <property type="protein sequence ID" value="PMD22025.1"/>
    <property type="molecule type" value="Genomic_DNA"/>
</dbReference>
<feature type="region of interest" description="Disordered" evidence="1">
    <location>
        <begin position="80"/>
        <end position="101"/>
    </location>
</feature>
<feature type="compositionally biased region" description="Basic and acidic residues" evidence="1">
    <location>
        <begin position="80"/>
        <end position="90"/>
    </location>
</feature>
<reference evidence="2 3" key="1">
    <citation type="submission" date="2016-05" db="EMBL/GenBank/DDBJ databases">
        <title>A degradative enzymes factory behind the ericoid mycorrhizal symbiosis.</title>
        <authorList>
            <consortium name="DOE Joint Genome Institute"/>
            <person name="Martino E."/>
            <person name="Morin E."/>
            <person name="Grelet G."/>
            <person name="Kuo A."/>
            <person name="Kohler A."/>
            <person name="Daghino S."/>
            <person name="Barry K."/>
            <person name="Choi C."/>
            <person name="Cichocki N."/>
            <person name="Clum A."/>
            <person name="Copeland A."/>
            <person name="Hainaut M."/>
            <person name="Haridas S."/>
            <person name="Labutti K."/>
            <person name="Lindquist E."/>
            <person name="Lipzen A."/>
            <person name="Khouja H.-R."/>
            <person name="Murat C."/>
            <person name="Ohm R."/>
            <person name="Olson A."/>
            <person name="Spatafora J."/>
            <person name="Veneault-Fourrey C."/>
            <person name="Henrissat B."/>
            <person name="Grigoriev I."/>
            <person name="Martin F."/>
            <person name="Perotto S."/>
        </authorList>
    </citation>
    <scope>NUCLEOTIDE SEQUENCE [LARGE SCALE GENOMIC DNA]</scope>
    <source>
        <strain evidence="2 3">UAMH 7357</strain>
    </source>
</reference>
<accession>A0A2J6Q6X0</accession>
<evidence type="ECO:0000313" key="3">
    <source>
        <dbReference type="Proteomes" id="UP000235672"/>
    </source>
</evidence>
<gene>
    <name evidence="2" type="ORF">NA56DRAFT_645238</name>
</gene>
<name>A0A2J6Q6X0_9HELO</name>
<evidence type="ECO:0000256" key="1">
    <source>
        <dbReference type="SAM" id="MobiDB-lite"/>
    </source>
</evidence>
<proteinExistence type="predicted"/>
<organism evidence="2 3">
    <name type="scientific">Hyaloscypha hepaticicola</name>
    <dbReference type="NCBI Taxonomy" id="2082293"/>
    <lineage>
        <taxon>Eukaryota</taxon>
        <taxon>Fungi</taxon>
        <taxon>Dikarya</taxon>
        <taxon>Ascomycota</taxon>
        <taxon>Pezizomycotina</taxon>
        <taxon>Leotiomycetes</taxon>
        <taxon>Helotiales</taxon>
        <taxon>Hyaloscyphaceae</taxon>
        <taxon>Hyaloscypha</taxon>
    </lineage>
</organism>
<dbReference type="OrthoDB" id="3573506at2759"/>
<sequence>MCTETFIIFTKCPCRMTRVTTCEYIQHKEEHEWHHLESAPDYRTCPDLKREDEVDKGCCEMAPGGSCLWVGNSTMYKVREPGDGKGRWDGDDFEIPSGSGQ</sequence>
<dbReference type="Proteomes" id="UP000235672">
    <property type="component" value="Unassembled WGS sequence"/>
</dbReference>
<keyword evidence="3" id="KW-1185">Reference proteome</keyword>